<proteinExistence type="predicted"/>
<gene>
    <name evidence="2" type="ORF">VITISV_023227</name>
</gene>
<dbReference type="EMBL" id="AM488013">
    <property type="protein sequence ID" value="CAN68843.1"/>
    <property type="molecule type" value="Genomic_DNA"/>
</dbReference>
<accession>A5CAC5</accession>
<protein>
    <submittedName>
        <fullName evidence="2">Uncharacterized protein</fullName>
    </submittedName>
</protein>
<name>A5CAC5_VITVI</name>
<evidence type="ECO:0000313" key="2">
    <source>
        <dbReference type="EMBL" id="CAN68843.1"/>
    </source>
</evidence>
<organism evidence="2">
    <name type="scientific">Vitis vinifera</name>
    <name type="common">Grape</name>
    <dbReference type="NCBI Taxonomy" id="29760"/>
    <lineage>
        <taxon>Eukaryota</taxon>
        <taxon>Viridiplantae</taxon>
        <taxon>Streptophyta</taxon>
        <taxon>Embryophyta</taxon>
        <taxon>Tracheophyta</taxon>
        <taxon>Spermatophyta</taxon>
        <taxon>Magnoliopsida</taxon>
        <taxon>eudicotyledons</taxon>
        <taxon>Gunneridae</taxon>
        <taxon>Pentapetalae</taxon>
        <taxon>rosids</taxon>
        <taxon>Vitales</taxon>
        <taxon>Vitaceae</taxon>
        <taxon>Viteae</taxon>
        <taxon>Vitis</taxon>
    </lineage>
</organism>
<sequence length="193" mass="21916">MEGGETRLERRIDVRGLGQRKREVARRKGEEGFFWGKDQEELSGGFFFRRVLEERACWRRDHFDSAGGISQLSNLFDLHASSSTAVLVVIVLEKIIVTLRSPSKPPSPPSTTPASSTLSASIPRLPSSPSSDPSVIQMAVIEALKLQPVPVILEVQRWNLRSPWFLLETFRRRSRGWQRLHGRCPQWLMGLRA</sequence>
<feature type="compositionally biased region" description="Low complexity" evidence="1">
    <location>
        <begin position="112"/>
        <end position="130"/>
    </location>
</feature>
<reference evidence="2" key="1">
    <citation type="journal article" date="2007" name="PLoS ONE">
        <title>The first genome sequence of an elite grapevine cultivar (Pinot noir Vitis vinifera L.): coping with a highly heterozygous genome.</title>
        <authorList>
            <person name="Velasco R."/>
            <person name="Zharkikh A."/>
            <person name="Troggio M."/>
            <person name="Cartwright D.A."/>
            <person name="Cestaro A."/>
            <person name="Pruss D."/>
            <person name="Pindo M."/>
            <person name="FitzGerald L.M."/>
            <person name="Vezzulli S."/>
            <person name="Reid J."/>
            <person name="Malacarne G."/>
            <person name="Iliev D."/>
            <person name="Coppola G."/>
            <person name="Wardell B."/>
            <person name="Micheletti D."/>
            <person name="Macalma T."/>
            <person name="Facci M."/>
            <person name="Mitchell J.T."/>
            <person name="Perazzolli M."/>
            <person name="Eldredge G."/>
            <person name="Gatto P."/>
            <person name="Oyzerski R."/>
            <person name="Moretto M."/>
            <person name="Gutin N."/>
            <person name="Stefanini M."/>
            <person name="Chen Y."/>
            <person name="Segala C."/>
            <person name="Davenport C."/>
            <person name="Dematte L."/>
            <person name="Mraz A."/>
            <person name="Battilana J."/>
            <person name="Stormo K."/>
            <person name="Costa F."/>
            <person name="Tao Q."/>
            <person name="Si-Ammour A."/>
            <person name="Harkins T."/>
            <person name="Lackey A."/>
            <person name="Perbost C."/>
            <person name="Taillon B."/>
            <person name="Stella A."/>
            <person name="Solovyev V."/>
            <person name="Fawcett J.A."/>
            <person name="Sterck L."/>
            <person name="Vandepoele K."/>
            <person name="Grando S.M."/>
            <person name="Toppo S."/>
            <person name="Moser C."/>
            <person name="Lanchbury J."/>
            <person name="Bogden R."/>
            <person name="Skolnick M."/>
            <person name="Sgaramella V."/>
            <person name="Bhatnagar S.K."/>
            <person name="Fontana P."/>
            <person name="Gutin A."/>
            <person name="Van de Peer Y."/>
            <person name="Salamini F."/>
            <person name="Viola R."/>
        </authorList>
    </citation>
    <scope>NUCLEOTIDE SEQUENCE</scope>
</reference>
<dbReference type="AlphaFoldDB" id="A5CAC5"/>
<feature type="region of interest" description="Disordered" evidence="1">
    <location>
        <begin position="102"/>
        <end position="130"/>
    </location>
</feature>
<evidence type="ECO:0000256" key="1">
    <source>
        <dbReference type="SAM" id="MobiDB-lite"/>
    </source>
</evidence>